<dbReference type="Gene3D" id="1.10.10.10">
    <property type="entry name" value="Winged helix-like DNA-binding domain superfamily/Winged helix DNA-binding domain"/>
    <property type="match status" value="1"/>
</dbReference>
<keyword evidence="3" id="KW-0539">Nucleus</keyword>
<comment type="caution">
    <text evidence="6">The sequence shown here is derived from an EMBL/GenBank/DDBJ whole genome shotgun (WGS) entry which is preliminary data.</text>
</comment>
<accession>A0AAV2TQI1</accession>
<evidence type="ECO:0000256" key="1">
    <source>
        <dbReference type="ARBA" id="ARBA00005562"/>
    </source>
</evidence>
<organism evidence="6 7">
    <name type="scientific">Calicophoron daubneyi</name>
    <name type="common">Rumen fluke</name>
    <name type="synonym">Paramphistomum daubneyi</name>
    <dbReference type="NCBI Taxonomy" id="300641"/>
    <lineage>
        <taxon>Eukaryota</taxon>
        <taxon>Metazoa</taxon>
        <taxon>Spiralia</taxon>
        <taxon>Lophotrochozoa</taxon>
        <taxon>Platyhelminthes</taxon>
        <taxon>Trematoda</taxon>
        <taxon>Digenea</taxon>
        <taxon>Plagiorchiida</taxon>
        <taxon>Pronocephalata</taxon>
        <taxon>Paramphistomoidea</taxon>
        <taxon>Paramphistomidae</taxon>
        <taxon>Calicophoron</taxon>
    </lineage>
</organism>
<dbReference type="GO" id="GO:0030154">
    <property type="term" value="P:cell differentiation"/>
    <property type="evidence" value="ECO:0007669"/>
    <property type="project" value="TreeGrafter"/>
</dbReference>
<feature type="compositionally biased region" description="Polar residues" evidence="4">
    <location>
        <begin position="222"/>
        <end position="232"/>
    </location>
</feature>
<sequence length="425" mass="48298">MVHVEKDLFRKKSSCPIGSYDPEPDCLSPSCTSSPSCPEAIDVDFDAHSVNHLAHRTVDESNNFPRKRDDIYDWTINITDPLMTDVTSEPERFAFTGFCLPGYNSSVLSDQIQQPYEMLFSQRCPCPSSSPSSTDSMWSSSSGLHSAAVRSRPEPSSSPFPSSTPHQNAYRRRKPKFFRSDRFSQNSDYHVGYSRPVRGVLGKRWAMKCDSPYMFSRKRPRSNVNADTSPSYSAGRAPDFADEESVPPQLPSTADYLLKKSRNRPHDYSMSPSPDHSPYVFHLSPTQKNKEFFPNSIENADTTFSASTTGSSHNPKRLHLLQFIEQLLHDQTHSAEKMQSASEQLEATEKDSTSTDCIKWVNEDARIFAIKSPVRLAQLWGLYKNNRNMTFESLCRSLRLYYVSGKLERVRGQRNQYRLLDGPLK</sequence>
<proteinExistence type="inferred from homology"/>
<evidence type="ECO:0000256" key="3">
    <source>
        <dbReference type="RuleBase" id="RU004019"/>
    </source>
</evidence>
<dbReference type="PROSITE" id="PS50061">
    <property type="entry name" value="ETS_DOMAIN_3"/>
    <property type="match status" value="1"/>
</dbReference>
<feature type="region of interest" description="Disordered" evidence="4">
    <location>
        <begin position="131"/>
        <end position="177"/>
    </location>
</feature>
<dbReference type="Pfam" id="PF00178">
    <property type="entry name" value="Ets"/>
    <property type="match status" value="1"/>
</dbReference>
<reference evidence="6" key="1">
    <citation type="submission" date="2024-06" db="EMBL/GenBank/DDBJ databases">
        <authorList>
            <person name="Liu X."/>
            <person name="Lenzi L."/>
            <person name="Haldenby T S."/>
            <person name="Uol C."/>
        </authorList>
    </citation>
    <scope>NUCLEOTIDE SEQUENCE</scope>
</reference>
<feature type="domain" description="ETS" evidence="5">
    <location>
        <begin position="351"/>
        <end position="420"/>
    </location>
</feature>
<dbReference type="InterPro" id="IPR036390">
    <property type="entry name" value="WH_DNA-bd_sf"/>
</dbReference>
<feature type="compositionally biased region" description="Low complexity" evidence="4">
    <location>
        <begin position="131"/>
        <end position="142"/>
    </location>
</feature>
<name>A0AAV2TQI1_CALDB</name>
<dbReference type="SUPFAM" id="SSF46785">
    <property type="entry name" value="Winged helix' DNA-binding domain"/>
    <property type="match status" value="1"/>
</dbReference>
<dbReference type="AlphaFoldDB" id="A0AAV2TQI1"/>
<evidence type="ECO:0000313" key="7">
    <source>
        <dbReference type="Proteomes" id="UP001497525"/>
    </source>
</evidence>
<dbReference type="GO" id="GO:0000981">
    <property type="term" value="F:DNA-binding transcription factor activity, RNA polymerase II-specific"/>
    <property type="evidence" value="ECO:0007669"/>
    <property type="project" value="TreeGrafter"/>
</dbReference>
<dbReference type="EMBL" id="CAXLJL010000600">
    <property type="protein sequence ID" value="CAL5139209.1"/>
    <property type="molecule type" value="Genomic_DNA"/>
</dbReference>
<dbReference type="PANTHER" id="PTHR11849">
    <property type="entry name" value="ETS"/>
    <property type="match status" value="1"/>
</dbReference>
<dbReference type="GO" id="GO:0043565">
    <property type="term" value="F:sequence-specific DNA binding"/>
    <property type="evidence" value="ECO:0007669"/>
    <property type="project" value="InterPro"/>
</dbReference>
<dbReference type="InterPro" id="IPR046328">
    <property type="entry name" value="ETS_fam"/>
</dbReference>
<feature type="compositionally biased region" description="Low complexity" evidence="4">
    <location>
        <begin position="154"/>
        <end position="165"/>
    </location>
</feature>
<keyword evidence="2 3" id="KW-0238">DNA-binding</keyword>
<evidence type="ECO:0000259" key="5">
    <source>
        <dbReference type="PROSITE" id="PS50061"/>
    </source>
</evidence>
<dbReference type="InterPro" id="IPR000418">
    <property type="entry name" value="Ets_dom"/>
</dbReference>
<dbReference type="SMART" id="SM00413">
    <property type="entry name" value="ETS"/>
    <property type="match status" value="1"/>
</dbReference>
<gene>
    <name evidence="6" type="ORF">CDAUBV1_LOCUS14243</name>
</gene>
<evidence type="ECO:0000256" key="4">
    <source>
        <dbReference type="SAM" id="MobiDB-lite"/>
    </source>
</evidence>
<dbReference type="InterPro" id="IPR036388">
    <property type="entry name" value="WH-like_DNA-bd_sf"/>
</dbReference>
<evidence type="ECO:0000256" key="2">
    <source>
        <dbReference type="ARBA" id="ARBA00023125"/>
    </source>
</evidence>
<dbReference type="GO" id="GO:0005634">
    <property type="term" value="C:nucleus"/>
    <property type="evidence" value="ECO:0007669"/>
    <property type="project" value="UniProtKB-SubCell"/>
</dbReference>
<comment type="similarity">
    <text evidence="1 3">Belongs to the ETS family.</text>
</comment>
<protein>
    <recommendedName>
        <fullName evidence="5">ETS domain-containing protein</fullName>
    </recommendedName>
</protein>
<dbReference type="PRINTS" id="PR00454">
    <property type="entry name" value="ETSDOMAIN"/>
</dbReference>
<comment type="subcellular location">
    <subcellularLocation>
        <location evidence="3">Nucleus</location>
    </subcellularLocation>
</comment>
<evidence type="ECO:0000313" key="6">
    <source>
        <dbReference type="EMBL" id="CAL5139209.1"/>
    </source>
</evidence>
<dbReference type="Proteomes" id="UP001497525">
    <property type="component" value="Unassembled WGS sequence"/>
</dbReference>
<feature type="region of interest" description="Disordered" evidence="4">
    <location>
        <begin position="216"/>
        <end position="250"/>
    </location>
</feature>